<comment type="caution">
    <text evidence="1">The sequence shown here is derived from an EMBL/GenBank/DDBJ whole genome shotgun (WGS) entry which is preliminary data.</text>
</comment>
<name>A0A645EYW0_9ZZZZ</name>
<accession>A0A645EYW0</accession>
<gene>
    <name evidence="1" type="ORF">SDC9_152844</name>
</gene>
<organism evidence="1">
    <name type="scientific">bioreactor metagenome</name>
    <dbReference type="NCBI Taxonomy" id="1076179"/>
    <lineage>
        <taxon>unclassified sequences</taxon>
        <taxon>metagenomes</taxon>
        <taxon>ecological metagenomes</taxon>
    </lineage>
</organism>
<dbReference type="EMBL" id="VSSQ01051490">
    <property type="protein sequence ID" value="MPN05593.1"/>
    <property type="molecule type" value="Genomic_DNA"/>
</dbReference>
<evidence type="ECO:0000313" key="1">
    <source>
        <dbReference type="EMBL" id="MPN05593.1"/>
    </source>
</evidence>
<sequence length="141" mass="14794">MMAKSNASPPTRTERAVTMPPSEITATSLVPPPISTTMLPVASATGNPAPIAAAIGSSIIETRRPPAATAASRTARRSTSVTPEGMQIIMLGRDKKEFPQTFLIKRWSMFAVISKSAITPSFSGRIATMEPGVLPITSLAS</sequence>
<proteinExistence type="predicted"/>
<reference evidence="1" key="1">
    <citation type="submission" date="2019-08" db="EMBL/GenBank/DDBJ databases">
        <authorList>
            <person name="Kucharzyk K."/>
            <person name="Murdoch R.W."/>
            <person name="Higgins S."/>
            <person name="Loffler F."/>
        </authorList>
    </citation>
    <scope>NUCLEOTIDE SEQUENCE</scope>
</reference>
<protein>
    <submittedName>
        <fullName evidence="1">Uncharacterized protein</fullName>
    </submittedName>
</protein>
<dbReference type="AlphaFoldDB" id="A0A645EYW0"/>